<organism evidence="1">
    <name type="scientific">Paecilomyces fulvus</name>
    <dbReference type="NCBI Taxonomy" id="89137"/>
    <lineage>
        <taxon>Eukaryota</taxon>
        <taxon>Fungi</taxon>
        <taxon>Dikarya</taxon>
        <taxon>Ascomycota</taxon>
        <taxon>Pezizomycotina</taxon>
        <taxon>Eurotiomycetes</taxon>
        <taxon>Eurotiomycetidae</taxon>
        <taxon>Eurotiales</taxon>
        <taxon>Thermoascaceae</taxon>
        <taxon>Paecilomyces</taxon>
    </lineage>
</organism>
<evidence type="ECO:0000313" key="1">
    <source>
        <dbReference type="EMBL" id="ANF07280.1"/>
    </source>
</evidence>
<reference evidence="1" key="1">
    <citation type="journal article" date="2016" name="Angew. Chem. Int. Ed. Engl.">
        <title>Heterologous Production of Fungal Maleidrides Reveals the Cryptic Cyclization Involved in their Biosynthesis.</title>
        <authorList>
            <person name="Williams K."/>
            <person name="Szwalbe A.J."/>
            <person name="Mulholland N.P."/>
            <person name="Vincent J.L."/>
            <person name="Bailey A.M."/>
            <person name="Willis C.L."/>
            <person name="Simpson T.J."/>
            <person name="Cox R.J."/>
        </authorList>
    </citation>
    <scope>NUCLEOTIDE SEQUENCE</scope>
    <source>
        <strain evidence="1">IMI40021</strain>
    </source>
</reference>
<proteinExistence type="predicted"/>
<dbReference type="AlphaFoldDB" id="A0A172WCV7"/>
<protein>
    <submittedName>
        <fullName evidence="1">Putative regulatory protein</fullName>
    </submittedName>
</protein>
<sequence length="200" mass="22167">MSSLISSNPSSQEGVCGCSFDTLQIMTDLRNTQTVVDFGVVLDLGYRLYEQGLKVVNCKYCRRSQQSSISTLPVLAKQCLTLFEAACSAYNISRRDRLFDPIAAPLNEPLSEFICIKAKVTLGEVELEGEEAEMLAKMLLNRNLLRLAELLESLKEVLSISLKDDCPPQRTLTLRSCQSSVDTTIHRLAVLVEQIGVESC</sequence>
<name>A0A172WCV7_9EURO</name>
<gene>
    <name evidence="1" type="primary">bfL8</name>
</gene>
<dbReference type="EMBL" id="KU928136">
    <property type="protein sequence ID" value="ANF07280.1"/>
    <property type="molecule type" value="Genomic_DNA"/>
</dbReference>
<accession>A0A172WCV7</accession>